<evidence type="ECO:0000256" key="9">
    <source>
        <dbReference type="ARBA" id="ARBA00022516"/>
    </source>
</evidence>
<comment type="similarity">
    <text evidence="5 18">Belongs to the CDS family.</text>
</comment>
<keyword evidence="15 19" id="KW-0472">Membrane</keyword>
<dbReference type="GO" id="GO:0004605">
    <property type="term" value="F:phosphatidate cytidylyltransferase activity"/>
    <property type="evidence" value="ECO:0007669"/>
    <property type="project" value="UniProtKB-EC"/>
</dbReference>
<evidence type="ECO:0000256" key="18">
    <source>
        <dbReference type="RuleBase" id="RU003938"/>
    </source>
</evidence>
<dbReference type="UniPathway" id="UPA00557">
    <property type="reaction ID" value="UER00614"/>
</dbReference>
<keyword evidence="8" id="KW-1003">Cell membrane</keyword>
<keyword evidence="11 18" id="KW-0812">Transmembrane</keyword>
<dbReference type="PANTHER" id="PTHR46382">
    <property type="entry name" value="PHOSPHATIDATE CYTIDYLYLTRANSFERASE"/>
    <property type="match status" value="1"/>
</dbReference>
<comment type="pathway">
    <text evidence="3 18">Phospholipid metabolism; CDP-diacylglycerol biosynthesis; CDP-diacylglycerol from sn-glycerol 3-phosphate: step 3/3.</text>
</comment>
<feature type="transmembrane region" description="Helical" evidence="19">
    <location>
        <begin position="187"/>
        <end position="205"/>
    </location>
</feature>
<keyword evidence="9" id="KW-0444">Lipid biosynthesis</keyword>
<evidence type="ECO:0000256" key="7">
    <source>
        <dbReference type="ARBA" id="ARBA00019373"/>
    </source>
</evidence>
<dbReference type="GO" id="GO:0005886">
    <property type="term" value="C:plasma membrane"/>
    <property type="evidence" value="ECO:0007669"/>
    <property type="project" value="UniProtKB-SubCell"/>
</dbReference>
<feature type="transmembrane region" description="Helical" evidence="19">
    <location>
        <begin position="121"/>
        <end position="140"/>
    </location>
</feature>
<keyword evidence="17" id="KW-1208">Phospholipid metabolism</keyword>
<keyword evidence="14" id="KW-0443">Lipid metabolism</keyword>
<comment type="pathway">
    <text evidence="4">Lipid metabolism.</text>
</comment>
<gene>
    <name evidence="20" type="primary">cdsA</name>
    <name evidence="20" type="ORF">POREN0001_1583</name>
</gene>
<evidence type="ECO:0000256" key="16">
    <source>
        <dbReference type="ARBA" id="ARBA00023209"/>
    </source>
</evidence>
<evidence type="ECO:0000313" key="20">
    <source>
        <dbReference type="EMBL" id="EEN82898.1"/>
    </source>
</evidence>
<dbReference type="eggNOG" id="COG4589">
    <property type="taxonomic scope" value="Bacteria"/>
</dbReference>
<evidence type="ECO:0000256" key="8">
    <source>
        <dbReference type="ARBA" id="ARBA00022475"/>
    </source>
</evidence>
<comment type="subcellular location">
    <subcellularLocation>
        <location evidence="2">Cell membrane</location>
        <topology evidence="2">Multi-pass membrane protein</topology>
    </subcellularLocation>
</comment>
<dbReference type="GeneID" id="93365904"/>
<evidence type="ECO:0000256" key="17">
    <source>
        <dbReference type="ARBA" id="ARBA00023264"/>
    </source>
</evidence>
<evidence type="ECO:0000256" key="15">
    <source>
        <dbReference type="ARBA" id="ARBA00023136"/>
    </source>
</evidence>
<protein>
    <recommendedName>
        <fullName evidence="7 18">Phosphatidate cytidylyltransferase</fullName>
        <ecNumber evidence="6 18">2.7.7.41</ecNumber>
    </recommendedName>
</protein>
<evidence type="ECO:0000256" key="5">
    <source>
        <dbReference type="ARBA" id="ARBA00010185"/>
    </source>
</evidence>
<dbReference type="EMBL" id="ACNN01000018">
    <property type="protein sequence ID" value="EEN82898.1"/>
    <property type="molecule type" value="Genomic_DNA"/>
</dbReference>
<name>C3JA95_POREA</name>
<evidence type="ECO:0000256" key="11">
    <source>
        <dbReference type="ARBA" id="ARBA00022692"/>
    </source>
</evidence>
<organism evidence="20 21">
    <name type="scientific">Porphyromonas endodontalis (strain ATCC 35406 / DSM 24491 / JCM 8526 / CCUG 16442 / BCRC 14492 / NCTC 13058 / HG 370)</name>
    <name type="common">Bacteroides endodontalis</name>
    <dbReference type="NCBI Taxonomy" id="553175"/>
    <lineage>
        <taxon>Bacteria</taxon>
        <taxon>Pseudomonadati</taxon>
        <taxon>Bacteroidota</taxon>
        <taxon>Bacteroidia</taxon>
        <taxon>Bacteroidales</taxon>
        <taxon>Porphyromonadaceae</taxon>
        <taxon>Porphyromonas</taxon>
    </lineage>
</organism>
<keyword evidence="10 18" id="KW-0808">Transferase</keyword>
<comment type="caution">
    <text evidence="20">The sequence shown here is derived from an EMBL/GenBank/DDBJ whole genome shotgun (WGS) entry which is preliminary data.</text>
</comment>
<evidence type="ECO:0000256" key="1">
    <source>
        <dbReference type="ARBA" id="ARBA00001698"/>
    </source>
</evidence>
<evidence type="ECO:0000256" key="14">
    <source>
        <dbReference type="ARBA" id="ARBA00023098"/>
    </source>
</evidence>
<sequence length="307" mass="33697">MALDKKNLLIRSLSGLVYVALIVSSLLWENPLLRILLFSFFTGAMIVEYNLLTKVNRLHPFRTTLDVIASVCAVLSPYCFLDSDLYLVGVALIFFYLFYIFYIVARTIFSDLEKGAVRSIGNVLVGQLYITLPMVLTSLFSNLMGGTVILFLFVILWVNDTGAYLVGSLFGKHKLYPAVSPKKSVEGLVGGLVLSILVGALFGYFSTGMADCCFDSFGFSPLSRTDIIVGGGDRLMEALSKAIFSLLIVVLGTLGDLFESVLKRQAKVKDSGNIIPGHGGVLDRLDSYLFASYILLFFSLSSLFVLF</sequence>
<keyword evidence="16" id="KW-0594">Phospholipid biosynthesis</keyword>
<proteinExistence type="inferred from homology"/>
<comment type="catalytic activity">
    <reaction evidence="1 18">
        <text>a 1,2-diacyl-sn-glycero-3-phosphate + CTP + H(+) = a CDP-1,2-diacyl-sn-glycerol + diphosphate</text>
        <dbReference type="Rhea" id="RHEA:16229"/>
        <dbReference type="ChEBI" id="CHEBI:15378"/>
        <dbReference type="ChEBI" id="CHEBI:33019"/>
        <dbReference type="ChEBI" id="CHEBI:37563"/>
        <dbReference type="ChEBI" id="CHEBI:58332"/>
        <dbReference type="ChEBI" id="CHEBI:58608"/>
        <dbReference type="EC" id="2.7.7.41"/>
    </reaction>
</comment>
<dbReference type="STRING" id="553175.POREN0001_1583"/>
<feature type="transmembrane region" description="Helical" evidence="19">
    <location>
        <begin position="86"/>
        <end position="109"/>
    </location>
</feature>
<dbReference type="Proteomes" id="UP000004295">
    <property type="component" value="Unassembled WGS sequence"/>
</dbReference>
<evidence type="ECO:0000256" key="13">
    <source>
        <dbReference type="ARBA" id="ARBA00022989"/>
    </source>
</evidence>
<dbReference type="Pfam" id="PF01148">
    <property type="entry name" value="CTP_transf_1"/>
    <property type="match status" value="1"/>
</dbReference>
<evidence type="ECO:0000313" key="21">
    <source>
        <dbReference type="Proteomes" id="UP000004295"/>
    </source>
</evidence>
<dbReference type="GO" id="GO:0016024">
    <property type="term" value="P:CDP-diacylglycerol biosynthetic process"/>
    <property type="evidence" value="ECO:0007669"/>
    <property type="project" value="UniProtKB-UniPathway"/>
</dbReference>
<keyword evidence="12 18" id="KW-0548">Nucleotidyltransferase</keyword>
<accession>C3JA95</accession>
<dbReference type="InterPro" id="IPR000374">
    <property type="entry name" value="PC_trans"/>
</dbReference>
<feature type="transmembrane region" description="Helical" evidence="19">
    <location>
        <begin position="146"/>
        <end position="166"/>
    </location>
</feature>
<evidence type="ECO:0000256" key="2">
    <source>
        <dbReference type="ARBA" id="ARBA00004651"/>
    </source>
</evidence>
<dbReference type="AlphaFoldDB" id="C3JA95"/>
<evidence type="ECO:0000256" key="10">
    <source>
        <dbReference type="ARBA" id="ARBA00022679"/>
    </source>
</evidence>
<evidence type="ECO:0000256" key="4">
    <source>
        <dbReference type="ARBA" id="ARBA00005189"/>
    </source>
</evidence>
<feature type="transmembrane region" description="Helical" evidence="19">
    <location>
        <begin position="242"/>
        <end position="262"/>
    </location>
</feature>
<dbReference type="PROSITE" id="PS01315">
    <property type="entry name" value="CDS"/>
    <property type="match status" value="1"/>
</dbReference>
<evidence type="ECO:0000256" key="6">
    <source>
        <dbReference type="ARBA" id="ARBA00012487"/>
    </source>
</evidence>
<dbReference type="EC" id="2.7.7.41" evidence="6 18"/>
<evidence type="ECO:0000256" key="12">
    <source>
        <dbReference type="ARBA" id="ARBA00022695"/>
    </source>
</evidence>
<feature type="transmembrane region" description="Helical" evidence="19">
    <location>
        <begin position="288"/>
        <end position="306"/>
    </location>
</feature>
<reference evidence="20 21" key="1">
    <citation type="submission" date="2009-04" db="EMBL/GenBank/DDBJ databases">
        <authorList>
            <person name="Sebastian Y."/>
            <person name="Madupu R."/>
            <person name="Durkin A.S."/>
            <person name="Torralba M."/>
            <person name="Methe B."/>
            <person name="Sutton G.G."/>
            <person name="Strausberg R.L."/>
            <person name="Nelson K.E."/>
        </authorList>
    </citation>
    <scope>NUCLEOTIDE SEQUENCE [LARGE SCALE GENOMIC DNA]</scope>
    <source>
        <strain evidence="21">ATCC 35406 / BCRC 14492 / JCM 8526 / NCTC 13058 / HG 370</strain>
    </source>
</reference>
<feature type="transmembrane region" description="Helical" evidence="19">
    <location>
        <begin position="9"/>
        <end position="28"/>
    </location>
</feature>
<keyword evidence="21" id="KW-1185">Reference proteome</keyword>
<feature type="transmembrane region" description="Helical" evidence="19">
    <location>
        <begin position="34"/>
        <end position="52"/>
    </location>
</feature>
<dbReference type="PANTHER" id="PTHR46382:SF1">
    <property type="entry name" value="PHOSPHATIDATE CYTIDYLYLTRANSFERASE"/>
    <property type="match status" value="1"/>
</dbReference>
<evidence type="ECO:0000256" key="3">
    <source>
        <dbReference type="ARBA" id="ARBA00005119"/>
    </source>
</evidence>
<dbReference type="RefSeq" id="WP_004333409.1">
    <property type="nucleotide sequence ID" value="NZ_ACNN01000018.1"/>
</dbReference>
<evidence type="ECO:0000256" key="19">
    <source>
        <dbReference type="SAM" id="Phobius"/>
    </source>
</evidence>
<keyword evidence="13 19" id="KW-1133">Transmembrane helix</keyword>